<feature type="transmembrane region" description="Helical" evidence="2">
    <location>
        <begin position="26"/>
        <end position="45"/>
    </location>
</feature>
<keyword evidence="2" id="KW-0472">Membrane</keyword>
<keyword evidence="4" id="KW-1185">Reference proteome</keyword>
<name>A0A1M4SCX0_9CLOT</name>
<sequence>MLHNISADASLIRYRIYCRSIEHTKIAVGLSAIIFIFILLLSMIISKTATLDYVDNKTAQEDNTIGDEIHDPEIPALSVCGYAGLGMPGLLSTEKPGGVTEPASYLETDKNNFISKSETITEESISVSISEISAGTPAFPDLSGSEAETENSEILPADTNESNTKTDPSSSFIFDTSIRDGISVYDTKYSFQISYPKGIVVTECKVYVNGRETGVCEDSMWTVDLLPNQSNDILIKVSYKSSDGEILSVSKTYNVPTIISPMELVTNLAEPEVGLYTREKYEFYAYGVRNDREYTVEVYLRDKLLATEADGKTYIAKMTDGDNVIKIRMLWDGKVIEEREVLILCWIMPEAEAVFYSPMGEGTVTDPEYVFTYIVRNVDTFEPVPSVVYLNNELLSCSEDGSYHVLLKPGDNVIRINWYSSDGESFSEAKGVTYIPE</sequence>
<gene>
    <name evidence="3" type="ORF">SAMN02745158_00055</name>
</gene>
<proteinExistence type="predicted"/>
<feature type="region of interest" description="Disordered" evidence="1">
    <location>
        <begin position="137"/>
        <end position="168"/>
    </location>
</feature>
<evidence type="ECO:0000313" key="4">
    <source>
        <dbReference type="Proteomes" id="UP000184245"/>
    </source>
</evidence>
<evidence type="ECO:0000256" key="2">
    <source>
        <dbReference type="SAM" id="Phobius"/>
    </source>
</evidence>
<dbReference type="STRING" id="1122155.SAMN02745158_00055"/>
<dbReference type="AlphaFoldDB" id="A0A1M4SCX0"/>
<dbReference type="EMBL" id="FQVI01000001">
    <property type="protein sequence ID" value="SHE30059.1"/>
    <property type="molecule type" value="Genomic_DNA"/>
</dbReference>
<feature type="compositionally biased region" description="Polar residues" evidence="1">
    <location>
        <begin position="159"/>
        <end position="168"/>
    </location>
</feature>
<evidence type="ECO:0000256" key="1">
    <source>
        <dbReference type="SAM" id="MobiDB-lite"/>
    </source>
</evidence>
<organism evidence="3 4">
    <name type="scientific">Lactonifactor longoviformis DSM 17459</name>
    <dbReference type="NCBI Taxonomy" id="1122155"/>
    <lineage>
        <taxon>Bacteria</taxon>
        <taxon>Bacillati</taxon>
        <taxon>Bacillota</taxon>
        <taxon>Clostridia</taxon>
        <taxon>Eubacteriales</taxon>
        <taxon>Clostridiaceae</taxon>
        <taxon>Lactonifactor</taxon>
    </lineage>
</organism>
<evidence type="ECO:0000313" key="3">
    <source>
        <dbReference type="EMBL" id="SHE30059.1"/>
    </source>
</evidence>
<protein>
    <submittedName>
        <fullName evidence="3">Uncharacterized protein</fullName>
    </submittedName>
</protein>
<keyword evidence="2" id="KW-0812">Transmembrane</keyword>
<accession>A0A1M4SCX0</accession>
<dbReference type="Proteomes" id="UP000184245">
    <property type="component" value="Unassembled WGS sequence"/>
</dbReference>
<reference evidence="3 4" key="1">
    <citation type="submission" date="2016-11" db="EMBL/GenBank/DDBJ databases">
        <authorList>
            <person name="Jaros S."/>
            <person name="Januszkiewicz K."/>
            <person name="Wedrychowicz H."/>
        </authorList>
    </citation>
    <scope>NUCLEOTIDE SEQUENCE [LARGE SCALE GENOMIC DNA]</scope>
    <source>
        <strain evidence="3 4">DSM 17459</strain>
    </source>
</reference>
<dbReference type="OrthoDB" id="9876588at2"/>
<keyword evidence="2" id="KW-1133">Transmembrane helix</keyword>